<sequence>RAAAAAAECGRRRGGRSPQERRPDDGHSRALAVRHPGPDARRHRGAAEQAPQDQHRGEPWLAGLHAGRAQQDAARRHLCAAARRGLRPQGAPRAAAQPLRHALGAAA</sequence>
<feature type="non-terminal residue" evidence="2">
    <location>
        <position position="1"/>
    </location>
</feature>
<keyword evidence="3" id="KW-1185">Reference proteome</keyword>
<feature type="compositionally biased region" description="Low complexity" evidence="1">
    <location>
        <begin position="83"/>
        <end position="100"/>
    </location>
</feature>
<proteinExistence type="predicted"/>
<evidence type="ECO:0000313" key="3">
    <source>
        <dbReference type="Proteomes" id="UP000044602"/>
    </source>
</evidence>
<accession>A0A0G4MPR4</accession>
<reference evidence="2 3" key="1">
    <citation type="submission" date="2015-05" db="EMBL/GenBank/DDBJ databases">
        <authorList>
            <person name="Wang D.B."/>
            <person name="Wang M."/>
        </authorList>
    </citation>
    <scope>NUCLEOTIDE SEQUENCE [LARGE SCALE GENOMIC DNA]</scope>
    <source>
        <strain evidence="2">VL1</strain>
    </source>
</reference>
<gene>
    <name evidence="2" type="ORF">BN1708_019942</name>
</gene>
<name>A0A0G4MPR4_VERLO</name>
<dbReference type="Proteomes" id="UP000044602">
    <property type="component" value="Unassembled WGS sequence"/>
</dbReference>
<feature type="non-terminal residue" evidence="2">
    <location>
        <position position="107"/>
    </location>
</feature>
<feature type="region of interest" description="Disordered" evidence="1">
    <location>
        <begin position="83"/>
        <end position="107"/>
    </location>
</feature>
<feature type="region of interest" description="Disordered" evidence="1">
    <location>
        <begin position="1"/>
        <end position="57"/>
    </location>
</feature>
<feature type="compositionally biased region" description="Basic and acidic residues" evidence="1">
    <location>
        <begin position="18"/>
        <end position="28"/>
    </location>
</feature>
<dbReference type="AlphaFoldDB" id="A0A0G4MPR4"/>
<evidence type="ECO:0000313" key="2">
    <source>
        <dbReference type="EMBL" id="CRK36162.1"/>
    </source>
</evidence>
<dbReference type="EMBL" id="CVQH01023949">
    <property type="protein sequence ID" value="CRK36162.1"/>
    <property type="molecule type" value="Genomic_DNA"/>
</dbReference>
<protein>
    <submittedName>
        <fullName evidence="2">Uncharacterized protein</fullName>
    </submittedName>
</protein>
<evidence type="ECO:0000256" key="1">
    <source>
        <dbReference type="SAM" id="MobiDB-lite"/>
    </source>
</evidence>
<organism evidence="2 3">
    <name type="scientific">Verticillium longisporum</name>
    <name type="common">Verticillium dahliae var. longisporum</name>
    <dbReference type="NCBI Taxonomy" id="100787"/>
    <lineage>
        <taxon>Eukaryota</taxon>
        <taxon>Fungi</taxon>
        <taxon>Dikarya</taxon>
        <taxon>Ascomycota</taxon>
        <taxon>Pezizomycotina</taxon>
        <taxon>Sordariomycetes</taxon>
        <taxon>Hypocreomycetidae</taxon>
        <taxon>Glomerellales</taxon>
        <taxon>Plectosphaerellaceae</taxon>
        <taxon>Verticillium</taxon>
    </lineage>
</organism>